<organism evidence="13 14">
    <name type="scientific">Brachionus plicatilis</name>
    <name type="common">Marine rotifer</name>
    <name type="synonym">Brachionus muelleri</name>
    <dbReference type="NCBI Taxonomy" id="10195"/>
    <lineage>
        <taxon>Eukaryota</taxon>
        <taxon>Metazoa</taxon>
        <taxon>Spiralia</taxon>
        <taxon>Gnathifera</taxon>
        <taxon>Rotifera</taxon>
        <taxon>Eurotatoria</taxon>
        <taxon>Monogononta</taxon>
        <taxon>Pseudotrocha</taxon>
        <taxon>Ploima</taxon>
        <taxon>Brachionidae</taxon>
        <taxon>Brachionus</taxon>
    </lineage>
</organism>
<feature type="region of interest" description="Disordered" evidence="11">
    <location>
        <begin position="854"/>
        <end position="874"/>
    </location>
</feature>
<accession>A0A3M7PAB7</accession>
<dbReference type="Gene3D" id="6.10.250.2520">
    <property type="match status" value="1"/>
</dbReference>
<evidence type="ECO:0000256" key="10">
    <source>
        <dbReference type="SAM" id="Coils"/>
    </source>
</evidence>
<dbReference type="Pfam" id="PF00498">
    <property type="entry name" value="FHA"/>
    <property type="match status" value="1"/>
</dbReference>
<dbReference type="PROSITE" id="PS50067">
    <property type="entry name" value="KINESIN_MOTOR_2"/>
    <property type="match status" value="1"/>
</dbReference>
<dbReference type="PRINTS" id="PR00380">
    <property type="entry name" value="KINESINHEAVY"/>
</dbReference>
<reference evidence="13 14" key="1">
    <citation type="journal article" date="2018" name="Sci. Rep.">
        <title>Genomic signatures of local adaptation to the degree of environmental predictability in rotifers.</title>
        <authorList>
            <person name="Franch-Gras L."/>
            <person name="Hahn C."/>
            <person name="Garcia-Roger E.M."/>
            <person name="Carmona M.J."/>
            <person name="Serra M."/>
            <person name="Gomez A."/>
        </authorList>
    </citation>
    <scope>NUCLEOTIDE SEQUENCE [LARGE SCALE GENOMIC DNA]</scope>
    <source>
        <strain evidence="13">HYR1</strain>
    </source>
</reference>
<dbReference type="GO" id="GO:0007018">
    <property type="term" value="P:microtubule-based movement"/>
    <property type="evidence" value="ECO:0007669"/>
    <property type="project" value="InterPro"/>
</dbReference>
<dbReference type="EMBL" id="REGN01012320">
    <property type="protein sequence ID" value="RMZ95929.1"/>
    <property type="molecule type" value="Genomic_DNA"/>
</dbReference>
<dbReference type="PROSITE" id="PS00411">
    <property type="entry name" value="KINESIN_MOTOR_1"/>
    <property type="match status" value="1"/>
</dbReference>
<evidence type="ECO:0000256" key="2">
    <source>
        <dbReference type="ARBA" id="ARBA00022490"/>
    </source>
</evidence>
<evidence type="ECO:0000256" key="8">
    <source>
        <dbReference type="ARBA" id="ARBA00023212"/>
    </source>
</evidence>
<dbReference type="InterPro" id="IPR001752">
    <property type="entry name" value="Kinesin_motor_dom"/>
</dbReference>
<dbReference type="Pfam" id="PF16183">
    <property type="entry name" value="Kinesin_assoc"/>
    <property type="match status" value="1"/>
</dbReference>
<keyword evidence="8" id="KW-0206">Cytoskeleton</keyword>
<keyword evidence="2" id="KW-0963">Cytoplasm</keyword>
<feature type="compositionally biased region" description="Polar residues" evidence="11">
    <location>
        <begin position="855"/>
        <end position="869"/>
    </location>
</feature>
<comment type="caution">
    <text evidence="13">The sequence shown here is derived from an EMBL/GenBank/DDBJ whole genome shotgun (WGS) entry which is preliminary data.</text>
</comment>
<dbReference type="FunFam" id="3.40.850.10:FF:000167">
    <property type="entry name" value="Uncharacterized protein"/>
    <property type="match status" value="1"/>
</dbReference>
<dbReference type="InterPro" id="IPR008984">
    <property type="entry name" value="SMAD_FHA_dom_sf"/>
</dbReference>
<dbReference type="OrthoDB" id="3176171at2759"/>
<dbReference type="SMART" id="SM00129">
    <property type="entry name" value="KISc"/>
    <property type="match status" value="1"/>
</dbReference>
<dbReference type="InterPro" id="IPR019821">
    <property type="entry name" value="Kinesin_motor_CS"/>
</dbReference>
<dbReference type="InterPro" id="IPR035892">
    <property type="entry name" value="C2_domain_sf"/>
</dbReference>
<dbReference type="GO" id="GO:0005874">
    <property type="term" value="C:microtubule"/>
    <property type="evidence" value="ECO:0007669"/>
    <property type="project" value="UniProtKB-KW"/>
</dbReference>
<dbReference type="SUPFAM" id="SSF52540">
    <property type="entry name" value="P-loop containing nucleoside triphosphate hydrolases"/>
    <property type="match status" value="1"/>
</dbReference>
<evidence type="ECO:0000256" key="3">
    <source>
        <dbReference type="ARBA" id="ARBA00022701"/>
    </source>
</evidence>
<dbReference type="GO" id="GO:0005524">
    <property type="term" value="F:ATP binding"/>
    <property type="evidence" value="ECO:0007669"/>
    <property type="project" value="UniProtKB-UniRule"/>
</dbReference>
<dbReference type="Pfam" id="PF00225">
    <property type="entry name" value="Kinesin"/>
    <property type="match status" value="1"/>
</dbReference>
<evidence type="ECO:0000313" key="13">
    <source>
        <dbReference type="EMBL" id="RMZ95929.1"/>
    </source>
</evidence>
<dbReference type="STRING" id="10195.A0A3M7PAB7"/>
<keyword evidence="4 9" id="KW-0547">Nucleotide-binding</keyword>
<protein>
    <submittedName>
        <fullName evidence="13">Kinesin KIF13A</fullName>
        <ecNumber evidence="13">3.6.1.15</ecNumber>
    </submittedName>
</protein>
<evidence type="ECO:0000256" key="5">
    <source>
        <dbReference type="ARBA" id="ARBA00022840"/>
    </source>
</evidence>
<proteinExistence type="inferred from homology"/>
<keyword evidence="7 9" id="KW-0505">Motor protein</keyword>
<evidence type="ECO:0000313" key="14">
    <source>
        <dbReference type="Proteomes" id="UP000276133"/>
    </source>
</evidence>
<dbReference type="GO" id="GO:0017111">
    <property type="term" value="F:ribonucleoside triphosphate phosphatase activity"/>
    <property type="evidence" value="ECO:0007669"/>
    <property type="project" value="UniProtKB-EC"/>
</dbReference>
<dbReference type="GO" id="GO:0003777">
    <property type="term" value="F:microtubule motor activity"/>
    <property type="evidence" value="ECO:0007669"/>
    <property type="project" value="InterPro"/>
</dbReference>
<dbReference type="Proteomes" id="UP000276133">
    <property type="component" value="Unassembled WGS sequence"/>
</dbReference>
<evidence type="ECO:0000259" key="12">
    <source>
        <dbReference type="PROSITE" id="PS50067"/>
    </source>
</evidence>
<feature type="coiled-coil region" evidence="10">
    <location>
        <begin position="1095"/>
        <end position="1130"/>
    </location>
</feature>
<dbReference type="SMART" id="SM00240">
    <property type="entry name" value="FHA"/>
    <property type="match status" value="1"/>
</dbReference>
<keyword evidence="13" id="KW-0378">Hydrolase</keyword>
<gene>
    <name evidence="13" type="ORF">BpHYR1_004389</name>
</gene>
<dbReference type="InterPro" id="IPR027417">
    <property type="entry name" value="P-loop_NTPase"/>
</dbReference>
<keyword evidence="5 9" id="KW-0067">ATP-binding</keyword>
<comment type="subcellular location">
    <subcellularLocation>
        <location evidence="1">Cytoplasm</location>
        <location evidence="1">Cytoskeleton</location>
    </subcellularLocation>
</comment>
<dbReference type="SUPFAM" id="SSF49562">
    <property type="entry name" value="C2 domain (Calcium/lipid-binding domain, CaLB)"/>
    <property type="match status" value="1"/>
</dbReference>
<dbReference type="EC" id="3.6.1.15" evidence="13"/>
<keyword evidence="14" id="KW-1185">Reference proteome</keyword>
<dbReference type="Gene3D" id="2.60.200.20">
    <property type="match status" value="1"/>
</dbReference>
<dbReference type="PANTHER" id="PTHR47117">
    <property type="entry name" value="STAR-RELATED LIPID TRANSFER PROTEIN 9"/>
    <property type="match status" value="1"/>
</dbReference>
<dbReference type="GO" id="GO:0008017">
    <property type="term" value="F:microtubule binding"/>
    <property type="evidence" value="ECO:0007669"/>
    <property type="project" value="InterPro"/>
</dbReference>
<dbReference type="Gene3D" id="3.40.850.10">
    <property type="entry name" value="Kinesin motor domain"/>
    <property type="match status" value="1"/>
</dbReference>
<feature type="binding site" evidence="9">
    <location>
        <begin position="95"/>
        <end position="102"/>
    </location>
    <ligand>
        <name>ATP</name>
        <dbReference type="ChEBI" id="CHEBI:30616"/>
    </ligand>
</feature>
<evidence type="ECO:0000256" key="7">
    <source>
        <dbReference type="ARBA" id="ARBA00023175"/>
    </source>
</evidence>
<dbReference type="SUPFAM" id="SSF49879">
    <property type="entry name" value="SMAD/FHA domain"/>
    <property type="match status" value="1"/>
</dbReference>
<feature type="domain" description="Kinesin motor" evidence="12">
    <location>
        <begin position="3"/>
        <end position="373"/>
    </location>
</feature>
<keyword evidence="6 10" id="KW-0175">Coiled coil</keyword>
<keyword evidence="3" id="KW-0493">Microtubule</keyword>
<dbReference type="Gene3D" id="2.60.40.150">
    <property type="entry name" value="C2 domain"/>
    <property type="match status" value="1"/>
</dbReference>
<evidence type="ECO:0000256" key="11">
    <source>
        <dbReference type="SAM" id="MobiDB-lite"/>
    </source>
</evidence>
<dbReference type="InterPro" id="IPR032405">
    <property type="entry name" value="Kinesin_assoc"/>
</dbReference>
<name>A0A3M7PAB7_BRAPC</name>
<evidence type="ECO:0000256" key="1">
    <source>
        <dbReference type="ARBA" id="ARBA00004245"/>
    </source>
</evidence>
<evidence type="ECO:0000256" key="4">
    <source>
        <dbReference type="ARBA" id="ARBA00022741"/>
    </source>
</evidence>
<sequence>MDKIKVAIRLRPFNKREIALGAKNSVAINDNQVTLRNCSTKEKSSPKSFTFDACFDSSSEDKPNYSTQQKIYEVLGKEILESSMAGYNGCIFAYGQTGSGKSFTMMGTENNKGLIPRLCEDIFNEINEKTTSNHSFKVEVSYIEIYNEKVRDLLDPSGSKLNLKVREHQLLGPYVDGLSHLAVSSYPDIISILNEGNKSRTVAATNMNAESSRSHAVFCIKVSQTIVDEQSQVTHSLIVSKSTTIVFILFVSVIKIEGNSSISGEKVSRISLVDLAGSEKVSKTGVEGDRLREGCNINKSLHTLGQVISALADSSSKTKQKHIPYRDSVLTWLLKDSIGGNSKTVMISAISPSMDNYEETLSTLRYADRAKKIVNNPVVNEDPNAKIIRNLREEVENLRKELEKAKEQNSEFINDRLQQSEKLYKEISKPWNEKLAETEKIQQEWDTVLESMGISVQSSGIKVEKDKYYLVNLNPDPSLNELLVYYLKDITLVGRADAENKQDIQLMGPGIAEQHCAFYFKNNHVCIGPIKEAKTWVNGKVIERETVLHHGDRIVLGINHYFRLNCPTASGIDRMNRSELDFNRAQEEVLFRNKNLQSSSWIENESNIDDDKSNSSIFSSNYEDNLELELAIQKLEQEYSNTNFNNSNSNHISSSSSSSSINRSFGLADSKSKTNNSFKKGLDSLRNQLLRANSLCREANSLCKEMNKMLRFSVTLEIPAHNLTPNRKPDALLCEPAIVVKNKSQALVDGEKPNKIVIDLEKFSIYIYELRESYSERTGQSICSKDSDLDPRTPDIFTKSDSYYHNLIGVANLFLDVIYQDLPIPFEYDLPVIDQQGQLAARLRVSIEQLRLDSDSATNSEDSESLQSEANDKDSDSVASRRHFIKIRFAILSVHDLALHLNNLVFCDYQFWDQKAVIVPSVSSNEKSSTVNFNHTNEFTVETTEEFMDYCQDKALSIKLMAHRHKLDVNQSSIKNDLELNQYVKYQCLIDSWSEVSKSFELKVKILELNHEGKWRPVHIKQNEMVKTGGIYELKQGQSRQVSVSVVPVGKSSAIWYNGLLFNLEAHKIDKISMGCIIGTDISASSLDSYQEVDLARLKEKCHLLLQKRKQYLQTQIKQLSDENSSEEEKERCESLYNQLVALGDEQAAVDAPLENSHLPGSTIQWNPDAGMEKHVPVMFLELDDELNESSECAESDADSSDNDESSYGSRKKIKCYKTCGDECFLKNESKNASFICLKIVGWNDSNQVEMVDSNQLGEDLNDSDGSSLKAVARWDSTEHASFDLNKETPLDRLVYLTVKINLKLKLINAESVLGASKPDKYVDLILRKRICVSIYSSSNSNPKLISINRIKGFLGSSTSLNKIKQKTGFGASEINATGITYRLVSNVPKLMSEIENRESLAIKAAISVTENLTSYGDKSNKMADDGSYHFEHYAKTIEAVESILKRDRIQQQLELKKAILNLKKNGHSANGEDSNSMKTTFSVPNLLKRVIILN</sequence>
<comment type="similarity">
    <text evidence="9">Belongs to the TRAFAC class myosin-kinesin ATPase superfamily. Kinesin family.</text>
</comment>
<feature type="coiled-coil region" evidence="10">
    <location>
        <begin position="385"/>
        <end position="422"/>
    </location>
</feature>
<dbReference type="InterPro" id="IPR000253">
    <property type="entry name" value="FHA_dom"/>
</dbReference>
<dbReference type="InterPro" id="IPR036961">
    <property type="entry name" value="Kinesin_motor_dom_sf"/>
</dbReference>
<evidence type="ECO:0000256" key="9">
    <source>
        <dbReference type="PROSITE-ProRule" id="PRU00283"/>
    </source>
</evidence>
<evidence type="ECO:0000256" key="6">
    <source>
        <dbReference type="ARBA" id="ARBA00023054"/>
    </source>
</evidence>